<dbReference type="InterPro" id="IPR001509">
    <property type="entry name" value="Epimerase_deHydtase"/>
</dbReference>
<evidence type="ECO:0000256" key="2">
    <source>
        <dbReference type="ARBA" id="ARBA00023002"/>
    </source>
</evidence>
<dbReference type="Pfam" id="PF01370">
    <property type="entry name" value="Epimerase"/>
    <property type="match status" value="1"/>
</dbReference>
<name>A0A1G8T842_9RHOB</name>
<evidence type="ECO:0000313" key="5">
    <source>
        <dbReference type="EMBL" id="SDJ37688.1"/>
    </source>
</evidence>
<dbReference type="InterPro" id="IPR036291">
    <property type="entry name" value="NAD(P)-bd_dom_sf"/>
</dbReference>
<dbReference type="RefSeq" id="WP_207543679.1">
    <property type="nucleotide sequence ID" value="NZ_FNEJ01000028.1"/>
</dbReference>
<sequence>MLKKLLITGAAGTLGRMIRTEMGGVAETLRLSDLVPIEDAPEGAEVVTCDLADAEAVDRLVAGCDGVVHLGGISVEKPFGSILQSNIIGLHNLYEAARRHGQPRILFASSNHVVGFHPQDARLGTDAAHKPDGWYGVSKSFGEAVALMYFHKFGQETALVRIGSVTPEPIDRRALATWFAPEDFVSLIACVFRAPRLGCPVIWGASDNDTSWWDNSGARYLGWRPKRNSAEFAKKIAALPMPAADAPVSKWQGGVFTALPIQED</sequence>
<dbReference type="Proteomes" id="UP000199093">
    <property type="component" value="Unassembled WGS sequence"/>
</dbReference>
<dbReference type="PANTHER" id="PTHR43103">
    <property type="entry name" value="NUCLEOSIDE-DIPHOSPHATE-SUGAR EPIMERASE"/>
    <property type="match status" value="1"/>
</dbReference>
<accession>A0A1G8T842</accession>
<dbReference type="SUPFAM" id="SSF51735">
    <property type="entry name" value="NAD(P)-binding Rossmann-fold domains"/>
    <property type="match status" value="1"/>
</dbReference>
<keyword evidence="6" id="KW-1185">Reference proteome</keyword>
<evidence type="ECO:0000256" key="1">
    <source>
        <dbReference type="ARBA" id="ARBA00007637"/>
    </source>
</evidence>
<organism evidence="5 6">
    <name type="scientific">Salipiger marinus</name>
    <dbReference type="NCBI Taxonomy" id="555512"/>
    <lineage>
        <taxon>Bacteria</taxon>
        <taxon>Pseudomonadati</taxon>
        <taxon>Pseudomonadota</taxon>
        <taxon>Alphaproteobacteria</taxon>
        <taxon>Rhodobacterales</taxon>
        <taxon>Roseobacteraceae</taxon>
        <taxon>Salipiger</taxon>
    </lineage>
</organism>
<protein>
    <submittedName>
        <fullName evidence="5">Uronate dehydrogenase</fullName>
    </submittedName>
</protein>
<dbReference type="GO" id="GO:0016491">
    <property type="term" value="F:oxidoreductase activity"/>
    <property type="evidence" value="ECO:0007669"/>
    <property type="project" value="UniProtKB-KW"/>
</dbReference>
<dbReference type="AlphaFoldDB" id="A0A1G8T842"/>
<proteinExistence type="inferred from homology"/>
<dbReference type="STRING" id="555512.SAMN04487993_102849"/>
<dbReference type="Gene3D" id="3.40.50.720">
    <property type="entry name" value="NAD(P)-binding Rossmann-like Domain"/>
    <property type="match status" value="1"/>
</dbReference>
<reference evidence="5 6" key="1">
    <citation type="submission" date="2016-10" db="EMBL/GenBank/DDBJ databases">
        <authorList>
            <person name="de Groot N.N."/>
        </authorList>
    </citation>
    <scope>NUCLEOTIDE SEQUENCE [LARGE SCALE GENOMIC DNA]</scope>
    <source>
        <strain evidence="5 6">DSM 26424</strain>
    </source>
</reference>
<gene>
    <name evidence="5" type="ORF">SAMN04487993_102849</name>
</gene>
<comment type="similarity">
    <text evidence="1">Belongs to the NAD(P)-dependent epimerase/dehydratase family.</text>
</comment>
<evidence type="ECO:0000256" key="3">
    <source>
        <dbReference type="ARBA" id="ARBA00023027"/>
    </source>
</evidence>
<dbReference type="EMBL" id="FNEJ01000028">
    <property type="protein sequence ID" value="SDJ37688.1"/>
    <property type="molecule type" value="Genomic_DNA"/>
</dbReference>
<evidence type="ECO:0000259" key="4">
    <source>
        <dbReference type="Pfam" id="PF01370"/>
    </source>
</evidence>
<evidence type="ECO:0000313" key="6">
    <source>
        <dbReference type="Proteomes" id="UP000199093"/>
    </source>
</evidence>
<dbReference type="PANTHER" id="PTHR43103:SF5">
    <property type="entry name" value="4-EPIMERASE, PUTATIVE (AFU_ORTHOLOGUE AFUA_7G00360)-RELATED"/>
    <property type="match status" value="1"/>
</dbReference>
<keyword evidence="2" id="KW-0560">Oxidoreductase</keyword>
<feature type="domain" description="NAD-dependent epimerase/dehydratase" evidence="4">
    <location>
        <begin position="6"/>
        <end position="165"/>
    </location>
</feature>
<keyword evidence="3" id="KW-0520">NAD</keyword>